<sequence>MQLPTIAILTAIFASVTSANPVEMLQADHAKVSSFSGDLCNGESGTYEVTGSGSGRCIDVTNRRSIKVADKRGCTIKTWSGHGCLGSSWQVPDGDLDCHSVLHGAISLSC</sequence>
<name>A0A8H6KBD8_9PEZI</name>
<organism evidence="2 3">
    <name type="scientific">Colletotrichum plurivorum</name>
    <dbReference type="NCBI Taxonomy" id="2175906"/>
    <lineage>
        <taxon>Eukaryota</taxon>
        <taxon>Fungi</taxon>
        <taxon>Dikarya</taxon>
        <taxon>Ascomycota</taxon>
        <taxon>Pezizomycotina</taxon>
        <taxon>Sordariomycetes</taxon>
        <taxon>Hypocreomycetidae</taxon>
        <taxon>Glomerellales</taxon>
        <taxon>Glomerellaceae</taxon>
        <taxon>Colletotrichum</taxon>
        <taxon>Colletotrichum orchidearum species complex</taxon>
    </lineage>
</organism>
<keyword evidence="1" id="KW-0732">Signal</keyword>
<dbReference type="EMBL" id="WIGO01000121">
    <property type="protein sequence ID" value="KAF6828489.1"/>
    <property type="molecule type" value="Genomic_DNA"/>
</dbReference>
<evidence type="ECO:0000313" key="3">
    <source>
        <dbReference type="Proteomes" id="UP000654918"/>
    </source>
</evidence>
<evidence type="ECO:0000313" key="2">
    <source>
        <dbReference type="EMBL" id="KAF6828489.1"/>
    </source>
</evidence>
<proteinExistence type="predicted"/>
<accession>A0A8H6KBD8</accession>
<keyword evidence="3" id="KW-1185">Reference proteome</keyword>
<evidence type="ECO:0000256" key="1">
    <source>
        <dbReference type="SAM" id="SignalP"/>
    </source>
</evidence>
<feature type="chain" id="PRO_5034866257" evidence="1">
    <location>
        <begin position="20"/>
        <end position="110"/>
    </location>
</feature>
<dbReference type="Proteomes" id="UP000654918">
    <property type="component" value="Unassembled WGS sequence"/>
</dbReference>
<gene>
    <name evidence="2" type="ORF">CPLU01_08471</name>
</gene>
<dbReference type="AlphaFoldDB" id="A0A8H6KBD8"/>
<feature type="signal peptide" evidence="1">
    <location>
        <begin position="1"/>
        <end position="19"/>
    </location>
</feature>
<reference evidence="2" key="1">
    <citation type="journal article" date="2020" name="Phytopathology">
        <title>Genome Sequence Resources of Colletotrichum truncatum, C. plurivorum, C. musicola, and C. sojae: Four Species Pathogenic to Soybean (Glycine max).</title>
        <authorList>
            <person name="Rogerio F."/>
            <person name="Boufleur T.R."/>
            <person name="Ciampi-Guillardi M."/>
            <person name="Sukno S.A."/>
            <person name="Thon M.R."/>
            <person name="Massola Junior N.S."/>
            <person name="Baroncelli R."/>
        </authorList>
    </citation>
    <scope>NUCLEOTIDE SEQUENCE</scope>
    <source>
        <strain evidence="2">LFN00145</strain>
    </source>
</reference>
<protein>
    <submittedName>
        <fullName evidence="2">Uncharacterized protein</fullName>
    </submittedName>
</protein>
<comment type="caution">
    <text evidence="2">The sequence shown here is derived from an EMBL/GenBank/DDBJ whole genome shotgun (WGS) entry which is preliminary data.</text>
</comment>